<dbReference type="GO" id="GO:0020037">
    <property type="term" value="F:heme binding"/>
    <property type="evidence" value="ECO:0007669"/>
    <property type="project" value="InterPro"/>
</dbReference>
<protein>
    <recommendedName>
        <fullName evidence="8">Cytochrome c domain-containing protein</fullName>
    </recommendedName>
</protein>
<dbReference type="SUPFAM" id="SSF50952">
    <property type="entry name" value="Soluble quinoprotein glucose dehydrogenase"/>
    <property type="match status" value="1"/>
</dbReference>
<dbReference type="EMBL" id="JAALLT010000002">
    <property type="protein sequence ID" value="NGP76666.1"/>
    <property type="molecule type" value="Genomic_DNA"/>
</dbReference>
<dbReference type="RefSeq" id="WP_165141201.1">
    <property type="nucleotide sequence ID" value="NZ_JAALLT010000002.1"/>
</dbReference>
<dbReference type="SUPFAM" id="SSF46626">
    <property type="entry name" value="Cytochrome c"/>
    <property type="match status" value="1"/>
</dbReference>
<feature type="domain" description="Cytochrome c" evidence="8">
    <location>
        <begin position="469"/>
        <end position="566"/>
    </location>
</feature>
<proteinExistence type="predicted"/>
<feature type="transmembrane region" description="Helical" evidence="7">
    <location>
        <begin position="7"/>
        <end position="26"/>
    </location>
</feature>
<dbReference type="GO" id="GO:0009055">
    <property type="term" value="F:electron transfer activity"/>
    <property type="evidence" value="ECO:0007669"/>
    <property type="project" value="InterPro"/>
</dbReference>
<dbReference type="InterPro" id="IPR002327">
    <property type="entry name" value="Cyt_c_1A/1B"/>
</dbReference>
<sequence length="566" mass="64858">MDKDGKFLLRLIIYIAVAGAFLIYGFSIGRYEVFPFKLLKSLTESKEEVLKKSDNFIYTAMQRLHVNKMYLPEDQTSGGSMTTVGTNVLIVNRVGELIAFDFENFEKIDVAVPDIYLGLDLLKADGWLDREDFEHTKVRVKGTYAEMKGEDEIKLFVSHHFYNGECFRSKLSQISLYKSGNKIVTQNNWEEIYNSIPCLYPDDDIIKTDTGHNRWVFGGHISGGKIIRYDDNHLLLSEGDHFYDGYDKEAYAQDEDKSYGKFILINTKTYELSNFAIGSRNAQGIYKDANGTLWSTEHGPAGGDELNIIREDQNYGWPEVTYGIHYSNEAWPLSDNQGRHNQFTKPIYSWVGSIAPSELIRIEGEKFRLWKGDLLVTSLKDRSIHRLRPDSDNSRIVYDEVIELGHRIRNIVQLHDESLLLRTDDNYLVHIDDAGPIFEEFNMDTFLKNNEIARGFTKLKNSAENNDVTDNSKAALIFERSCSMCHSLGGSSMIGPSLNYLANRQVGSLEDFNYSNTLKSSNEVWDEKLLKQYLNSPQNTFSGTSMERVKLSNREIELLTKFLMEN</sequence>
<keyword evidence="7" id="KW-0812">Transmembrane</keyword>
<dbReference type="InterPro" id="IPR011041">
    <property type="entry name" value="Quinoprot_gluc/sorb_DH_b-prop"/>
</dbReference>
<name>A0A6M1SXG2_9BACT</name>
<keyword evidence="5 6" id="KW-0408">Iron</keyword>
<dbReference type="InterPro" id="IPR009056">
    <property type="entry name" value="Cyt_c-like_dom"/>
</dbReference>
<keyword evidence="7" id="KW-0472">Membrane</keyword>
<dbReference type="Gene3D" id="1.10.760.10">
    <property type="entry name" value="Cytochrome c-like domain"/>
    <property type="match status" value="1"/>
</dbReference>
<dbReference type="PROSITE" id="PS51007">
    <property type="entry name" value="CYTC"/>
    <property type="match status" value="1"/>
</dbReference>
<evidence type="ECO:0000256" key="5">
    <source>
        <dbReference type="ARBA" id="ARBA00023004"/>
    </source>
</evidence>
<evidence type="ECO:0000256" key="4">
    <source>
        <dbReference type="ARBA" id="ARBA00022982"/>
    </source>
</evidence>
<evidence type="ECO:0000256" key="2">
    <source>
        <dbReference type="ARBA" id="ARBA00022617"/>
    </source>
</evidence>
<evidence type="ECO:0000256" key="7">
    <source>
        <dbReference type="SAM" id="Phobius"/>
    </source>
</evidence>
<keyword evidence="3 6" id="KW-0479">Metal-binding</keyword>
<dbReference type="Gene3D" id="2.120.10.30">
    <property type="entry name" value="TolB, C-terminal domain"/>
    <property type="match status" value="1"/>
</dbReference>
<evidence type="ECO:0000256" key="6">
    <source>
        <dbReference type="PROSITE-ProRule" id="PRU00433"/>
    </source>
</evidence>
<dbReference type="AlphaFoldDB" id="A0A6M1SXG2"/>
<evidence type="ECO:0000256" key="3">
    <source>
        <dbReference type="ARBA" id="ARBA00022723"/>
    </source>
</evidence>
<dbReference type="InterPro" id="IPR012938">
    <property type="entry name" value="Glc/Sorbosone_DH"/>
</dbReference>
<dbReference type="Proteomes" id="UP000473278">
    <property type="component" value="Unassembled WGS sequence"/>
</dbReference>
<accession>A0A6M1SXG2</accession>
<dbReference type="GO" id="GO:0046872">
    <property type="term" value="F:metal ion binding"/>
    <property type="evidence" value="ECO:0007669"/>
    <property type="project" value="UniProtKB-KW"/>
</dbReference>
<evidence type="ECO:0000313" key="9">
    <source>
        <dbReference type="EMBL" id="NGP76666.1"/>
    </source>
</evidence>
<keyword evidence="2 6" id="KW-0349">Heme</keyword>
<dbReference type="InterPro" id="IPR011042">
    <property type="entry name" value="6-blade_b-propeller_TolB-like"/>
</dbReference>
<keyword evidence="7" id="KW-1133">Transmembrane helix</keyword>
<dbReference type="PANTHER" id="PTHR11961">
    <property type="entry name" value="CYTOCHROME C"/>
    <property type="match status" value="1"/>
</dbReference>
<evidence type="ECO:0000313" key="10">
    <source>
        <dbReference type="Proteomes" id="UP000473278"/>
    </source>
</evidence>
<evidence type="ECO:0000256" key="1">
    <source>
        <dbReference type="ARBA" id="ARBA00022448"/>
    </source>
</evidence>
<reference evidence="9 10" key="1">
    <citation type="submission" date="2020-02" db="EMBL/GenBank/DDBJ databases">
        <title>Balneolaceae bacterium YR4-1, complete genome.</title>
        <authorList>
            <person name="Li Y."/>
            <person name="Wu S."/>
        </authorList>
    </citation>
    <scope>NUCLEOTIDE SEQUENCE [LARGE SCALE GENOMIC DNA]</scope>
    <source>
        <strain evidence="9 10">YR4-1</strain>
    </source>
</reference>
<keyword evidence="4" id="KW-0249">Electron transport</keyword>
<keyword evidence="1" id="KW-0813">Transport</keyword>
<dbReference type="Pfam" id="PF00034">
    <property type="entry name" value="Cytochrom_C"/>
    <property type="match status" value="1"/>
</dbReference>
<keyword evidence="10" id="KW-1185">Reference proteome</keyword>
<comment type="caution">
    <text evidence="9">The sequence shown here is derived from an EMBL/GenBank/DDBJ whole genome shotgun (WGS) entry which is preliminary data.</text>
</comment>
<dbReference type="InterPro" id="IPR036909">
    <property type="entry name" value="Cyt_c-like_dom_sf"/>
</dbReference>
<dbReference type="Pfam" id="PF07995">
    <property type="entry name" value="GSDH"/>
    <property type="match status" value="1"/>
</dbReference>
<organism evidence="9 10">
    <name type="scientific">Halalkalibaculum roseum</name>
    <dbReference type="NCBI Taxonomy" id="2709311"/>
    <lineage>
        <taxon>Bacteria</taxon>
        <taxon>Pseudomonadati</taxon>
        <taxon>Balneolota</taxon>
        <taxon>Balneolia</taxon>
        <taxon>Balneolales</taxon>
        <taxon>Balneolaceae</taxon>
        <taxon>Halalkalibaculum</taxon>
    </lineage>
</organism>
<evidence type="ECO:0000259" key="8">
    <source>
        <dbReference type="PROSITE" id="PS51007"/>
    </source>
</evidence>
<gene>
    <name evidence="9" type="ORF">G3570_08480</name>
</gene>